<dbReference type="EMBL" id="CAJOBZ010000031">
    <property type="protein sequence ID" value="CAF4891210.1"/>
    <property type="molecule type" value="Genomic_DNA"/>
</dbReference>
<evidence type="ECO:0000313" key="2">
    <source>
        <dbReference type="Proteomes" id="UP000663880"/>
    </source>
</evidence>
<proteinExistence type="predicted"/>
<evidence type="ECO:0000313" key="1">
    <source>
        <dbReference type="EMBL" id="CAF4891210.1"/>
    </source>
</evidence>
<gene>
    <name evidence="1" type="ORF">PMACD_LOCUS10479</name>
</gene>
<organism evidence="1 2">
    <name type="scientific">Pieris macdunnoughi</name>
    <dbReference type="NCBI Taxonomy" id="345717"/>
    <lineage>
        <taxon>Eukaryota</taxon>
        <taxon>Metazoa</taxon>
        <taxon>Ecdysozoa</taxon>
        <taxon>Arthropoda</taxon>
        <taxon>Hexapoda</taxon>
        <taxon>Insecta</taxon>
        <taxon>Pterygota</taxon>
        <taxon>Neoptera</taxon>
        <taxon>Endopterygota</taxon>
        <taxon>Lepidoptera</taxon>
        <taxon>Glossata</taxon>
        <taxon>Ditrysia</taxon>
        <taxon>Papilionoidea</taxon>
        <taxon>Pieridae</taxon>
        <taxon>Pierinae</taxon>
        <taxon>Pieris</taxon>
    </lineage>
</organism>
<accession>A0A821UJN6</accession>
<dbReference type="AlphaFoldDB" id="A0A821UJN6"/>
<reference evidence="1" key="1">
    <citation type="submission" date="2021-02" db="EMBL/GenBank/DDBJ databases">
        <authorList>
            <person name="Steward A R."/>
        </authorList>
    </citation>
    <scope>NUCLEOTIDE SEQUENCE</scope>
</reference>
<dbReference type="Proteomes" id="UP000663880">
    <property type="component" value="Unassembled WGS sequence"/>
</dbReference>
<sequence length="271" mass="30881">MNGEKLSNDKAAIGPFQLVTESYSRKKFNSGTEDDVPLAQLFNRLRGPNDPQISEAEAHEWAAGGAKSELQRYEVLTDEEIVRTAMCEDDEQDEDNSVEILEITKVGNSEAVGALNTALKWAEVGSPCITVVIFYTWLAKSLNMQIEQIFPIRGHSYNQCDRNFGRITIPMGNHGYAVKKYLLIPKLQLRDSTMKAKYEQEMWWKEHEGWKRFPCIGSQLRVALRNVQHIIVSTAILHNICLEKRKYLPKDDGNYTLHLPIEKQIVPGDCQ</sequence>
<protein>
    <recommendedName>
        <fullName evidence="3">DDE Tnp4 domain-containing protein</fullName>
    </recommendedName>
</protein>
<comment type="caution">
    <text evidence="1">The sequence shown here is derived from an EMBL/GenBank/DDBJ whole genome shotgun (WGS) entry which is preliminary data.</text>
</comment>
<name>A0A821UJN6_9NEOP</name>
<dbReference type="OrthoDB" id="125347at2759"/>
<evidence type="ECO:0008006" key="3">
    <source>
        <dbReference type="Google" id="ProtNLM"/>
    </source>
</evidence>
<keyword evidence="2" id="KW-1185">Reference proteome</keyword>